<organism evidence="2">
    <name type="scientific">Vecturithrix granuli</name>
    <dbReference type="NCBI Taxonomy" id="1499967"/>
    <lineage>
        <taxon>Bacteria</taxon>
        <taxon>Candidatus Moduliflexota</taxon>
        <taxon>Candidatus Vecturitrichia</taxon>
        <taxon>Candidatus Vecturitrichales</taxon>
        <taxon>Candidatus Vecturitrichaceae</taxon>
        <taxon>Candidatus Vecturithrix</taxon>
    </lineage>
</organism>
<dbReference type="PANTHER" id="PTHR43649:SF12">
    <property type="entry name" value="DIACETYLCHITOBIOSE BINDING PROTEIN DASA"/>
    <property type="match status" value="1"/>
</dbReference>
<keyword evidence="2" id="KW-0762">Sugar transport</keyword>
<evidence type="ECO:0000313" key="2">
    <source>
        <dbReference type="EMBL" id="GAK56711.1"/>
    </source>
</evidence>
<evidence type="ECO:0000313" key="3">
    <source>
        <dbReference type="Proteomes" id="UP000030661"/>
    </source>
</evidence>
<dbReference type="STRING" id="1499967.U27_03674"/>
<dbReference type="PANTHER" id="PTHR43649">
    <property type="entry name" value="ARABINOSE-BINDING PROTEIN-RELATED"/>
    <property type="match status" value="1"/>
</dbReference>
<feature type="chain" id="PRO_5001755332" evidence="1">
    <location>
        <begin position="22"/>
        <end position="430"/>
    </location>
</feature>
<dbReference type="Proteomes" id="UP000030661">
    <property type="component" value="Unassembled WGS sequence"/>
</dbReference>
<dbReference type="CDD" id="cd13585">
    <property type="entry name" value="PBP2_TMBP_like"/>
    <property type="match status" value="1"/>
</dbReference>
<dbReference type="EMBL" id="DF820465">
    <property type="protein sequence ID" value="GAK56711.1"/>
    <property type="molecule type" value="Genomic_DNA"/>
</dbReference>
<dbReference type="AlphaFoldDB" id="A0A081BWK6"/>
<keyword evidence="3" id="KW-1185">Reference proteome</keyword>
<evidence type="ECO:0000256" key="1">
    <source>
        <dbReference type="SAM" id="SignalP"/>
    </source>
</evidence>
<accession>A0A081BWK6</accession>
<name>A0A081BWK6_VECG1</name>
<reference evidence="2" key="1">
    <citation type="journal article" date="2015" name="PeerJ">
        <title>First genomic representation of candidate bacterial phylum KSB3 points to enhanced environmental sensing as a trigger of wastewater bulking.</title>
        <authorList>
            <person name="Sekiguchi Y."/>
            <person name="Ohashi A."/>
            <person name="Parks D.H."/>
            <person name="Yamauchi T."/>
            <person name="Tyson G.W."/>
            <person name="Hugenholtz P."/>
        </authorList>
    </citation>
    <scope>NUCLEOTIDE SEQUENCE [LARGE SCALE GENOMIC DNA]</scope>
</reference>
<gene>
    <name evidence="2" type="ORF">U27_03674</name>
</gene>
<sequence>MKNILAVSICISLVMALGNLAIDAEEQITLRLSDWHLTEGVWNKPLKEAMDLFQQQHPSIKVILEPVTYAEKETKYLQGFEQHTAPDILRLHAFSLPLFSGKGYTLDLTPFLEKEGAAFLEPWYPLTLDLMKFEGKMHAMPGDYMVMILLYNTELFKAAGLDPLKPPKTWDEFLDYAQKLTRDTNGDGRIDQWGFGTVGAKDPGFTLRFSSFLWSFGGDYLTPDLKHSALDSLEAKAAFTFFVELHTKHKVVPPGVTSMTPQEVRTQMAQQKVAMILSSGWGVPLIDSLNPDLKAPDVLNAAPIPIKTEPMTTVWLSSWVISAQTQHPEEAWELVKFVTTKEMELNWFVNTGVTSSRKDVSEVAPEILNDKFASVIASQLPYGKVEPQIQAWPEIIDTFTSSLQQAILGMKTPETALAEAHDHINAILAR</sequence>
<dbReference type="SUPFAM" id="SSF53850">
    <property type="entry name" value="Periplasmic binding protein-like II"/>
    <property type="match status" value="1"/>
</dbReference>
<feature type="signal peptide" evidence="1">
    <location>
        <begin position="1"/>
        <end position="21"/>
    </location>
</feature>
<dbReference type="Pfam" id="PF01547">
    <property type="entry name" value="SBP_bac_1"/>
    <property type="match status" value="1"/>
</dbReference>
<keyword evidence="2" id="KW-0813">Transport</keyword>
<dbReference type="HOGENOM" id="CLU_031285_10_5_0"/>
<dbReference type="eggNOG" id="COG1653">
    <property type="taxonomic scope" value="Bacteria"/>
</dbReference>
<protein>
    <submittedName>
        <fullName evidence="2">ABC-type sugar transport system, periplasmic component</fullName>
    </submittedName>
</protein>
<dbReference type="InterPro" id="IPR006059">
    <property type="entry name" value="SBP"/>
</dbReference>
<dbReference type="Gene3D" id="3.40.190.10">
    <property type="entry name" value="Periplasmic binding protein-like II"/>
    <property type="match status" value="2"/>
</dbReference>
<dbReference type="InterPro" id="IPR050490">
    <property type="entry name" value="Bact_solute-bd_prot1"/>
</dbReference>
<keyword evidence="1" id="KW-0732">Signal</keyword>
<proteinExistence type="predicted"/>